<reference evidence="2 3" key="1">
    <citation type="submission" date="2016-10" db="EMBL/GenBank/DDBJ databases">
        <authorList>
            <person name="de Groot N.N."/>
        </authorList>
    </citation>
    <scope>NUCLEOTIDE SEQUENCE [LARGE SCALE GENOMIC DNA]</scope>
    <source>
        <strain evidence="2 3">DSM 44149</strain>
    </source>
</reference>
<dbReference type="EMBL" id="LT629701">
    <property type="protein sequence ID" value="SDM95208.1"/>
    <property type="molecule type" value="Genomic_DNA"/>
</dbReference>
<evidence type="ECO:0000256" key="1">
    <source>
        <dbReference type="SAM" id="MobiDB-lite"/>
    </source>
</evidence>
<dbReference type="STRING" id="211114.SAMN04489726_4164"/>
<evidence type="ECO:0000313" key="3">
    <source>
        <dbReference type="Proteomes" id="UP000183376"/>
    </source>
</evidence>
<feature type="compositionally biased region" description="Basic and acidic residues" evidence="1">
    <location>
        <begin position="43"/>
        <end position="56"/>
    </location>
</feature>
<sequence length="91" mass="9084">MVGPAVVVGAVVPEMGDEVGGGLVPVDPTGSSGAVTALVEPLSARRTESCPPRRDVAPAATAPTSTATSPGTSEERRARCPATALDRTTNE</sequence>
<keyword evidence="3" id="KW-1185">Reference proteome</keyword>
<gene>
    <name evidence="2" type="ORF">SAMN04489726_4164</name>
</gene>
<protein>
    <submittedName>
        <fullName evidence="2">Uncharacterized protein</fullName>
    </submittedName>
</protein>
<organism evidence="2 3">
    <name type="scientific">Allokutzneria albata</name>
    <name type="common">Kibdelosporangium albatum</name>
    <dbReference type="NCBI Taxonomy" id="211114"/>
    <lineage>
        <taxon>Bacteria</taxon>
        <taxon>Bacillati</taxon>
        <taxon>Actinomycetota</taxon>
        <taxon>Actinomycetes</taxon>
        <taxon>Pseudonocardiales</taxon>
        <taxon>Pseudonocardiaceae</taxon>
        <taxon>Allokutzneria</taxon>
    </lineage>
</organism>
<dbReference type="AlphaFoldDB" id="A0A1G9XEQ1"/>
<feature type="region of interest" description="Disordered" evidence="1">
    <location>
        <begin position="43"/>
        <end position="91"/>
    </location>
</feature>
<accession>A0A1G9XEQ1</accession>
<name>A0A1G9XEQ1_ALLAB</name>
<dbReference type="Proteomes" id="UP000183376">
    <property type="component" value="Chromosome I"/>
</dbReference>
<proteinExistence type="predicted"/>
<evidence type="ECO:0000313" key="2">
    <source>
        <dbReference type="EMBL" id="SDM95208.1"/>
    </source>
</evidence>
<feature type="compositionally biased region" description="Low complexity" evidence="1">
    <location>
        <begin position="57"/>
        <end position="72"/>
    </location>
</feature>